<evidence type="ECO:0000256" key="3">
    <source>
        <dbReference type="ARBA" id="ARBA00004894"/>
    </source>
</evidence>
<dbReference type="PRINTS" id="PR00411">
    <property type="entry name" value="PNDRDTASEI"/>
</dbReference>
<comment type="catalytic activity">
    <reaction evidence="13 15">
        <text>a quinone + succinate = fumarate + a quinol</text>
        <dbReference type="Rhea" id="RHEA:40523"/>
        <dbReference type="ChEBI" id="CHEBI:24646"/>
        <dbReference type="ChEBI" id="CHEBI:29806"/>
        <dbReference type="ChEBI" id="CHEBI:30031"/>
        <dbReference type="ChEBI" id="CHEBI:132124"/>
        <dbReference type="EC" id="1.3.5.1"/>
    </reaction>
</comment>
<dbReference type="Proteomes" id="UP001209083">
    <property type="component" value="Chromosome"/>
</dbReference>
<evidence type="ECO:0000256" key="4">
    <source>
        <dbReference type="ARBA" id="ARBA00008040"/>
    </source>
</evidence>
<feature type="domain" description="Fumarate reductase/succinate dehydrogenase flavoprotein-like C-terminal" evidence="18">
    <location>
        <begin position="454"/>
        <end position="586"/>
    </location>
</feature>
<evidence type="ECO:0000256" key="16">
    <source>
        <dbReference type="SAM" id="Coils"/>
    </source>
</evidence>
<evidence type="ECO:0000256" key="1">
    <source>
        <dbReference type="ARBA" id="ARBA00001974"/>
    </source>
</evidence>
<evidence type="ECO:0000256" key="12">
    <source>
        <dbReference type="ARBA" id="ARBA00023136"/>
    </source>
</evidence>
<dbReference type="Gene3D" id="3.50.50.60">
    <property type="entry name" value="FAD/NAD(P)-binding domain"/>
    <property type="match status" value="1"/>
</dbReference>
<keyword evidence="9 15" id="KW-0274">FAD</keyword>
<dbReference type="InterPro" id="IPR027477">
    <property type="entry name" value="Succ_DH/fumarate_Rdtase_cat_sf"/>
</dbReference>
<dbReference type="Pfam" id="PF00890">
    <property type="entry name" value="FAD_binding_2"/>
    <property type="match status" value="1"/>
</dbReference>
<dbReference type="Gene3D" id="4.10.80.40">
    <property type="entry name" value="succinate dehydrogenase protein domain"/>
    <property type="match status" value="1"/>
</dbReference>
<organism evidence="19 20">
    <name type="scientific">Saxibacter everestensis</name>
    <dbReference type="NCBI Taxonomy" id="2909229"/>
    <lineage>
        <taxon>Bacteria</taxon>
        <taxon>Bacillati</taxon>
        <taxon>Actinomycetota</taxon>
        <taxon>Actinomycetes</taxon>
        <taxon>Micrococcales</taxon>
        <taxon>Brevibacteriaceae</taxon>
        <taxon>Saxibacter</taxon>
    </lineage>
</organism>
<dbReference type="InterPro" id="IPR011281">
    <property type="entry name" value="Succ_DH_flav_su_fwd"/>
</dbReference>
<name>A0ABY8QPG1_9MICO</name>
<reference evidence="19 20" key="1">
    <citation type="submission" date="2023-05" db="EMBL/GenBank/DDBJ databases">
        <title>Lithophilousrod everest ZFBP1038 complete genpme.</title>
        <authorList>
            <person name="Tian M."/>
        </authorList>
    </citation>
    <scope>NUCLEOTIDE SEQUENCE [LARGE SCALE GENOMIC DNA]</scope>
    <source>
        <strain evidence="19 20">ZFBP1038</strain>
    </source>
</reference>
<dbReference type="SUPFAM" id="SSF46977">
    <property type="entry name" value="Succinate dehydrogenase/fumarate reductase flavoprotein C-terminal domain"/>
    <property type="match status" value="1"/>
</dbReference>
<dbReference type="InterPro" id="IPR037099">
    <property type="entry name" value="Fum_R/Succ_DH_flav-like_C_sf"/>
</dbReference>
<dbReference type="InterPro" id="IPR036188">
    <property type="entry name" value="FAD/NAD-bd_sf"/>
</dbReference>
<dbReference type="EC" id="1.3.5.1" evidence="5 15"/>
<evidence type="ECO:0000256" key="10">
    <source>
        <dbReference type="ARBA" id="ARBA00022982"/>
    </source>
</evidence>
<keyword evidence="20" id="KW-1185">Reference proteome</keyword>
<proteinExistence type="inferred from homology"/>
<dbReference type="InterPro" id="IPR003952">
    <property type="entry name" value="FRD_SDH_FAD_BS"/>
</dbReference>
<sequence length="586" mass="64817">MQVHQYDVVIVGAGGAGMRAAIESGQRSRTAVLTKLYPTRSHTGAAQGGMCAALANVEEDNWEWHTFDTIKGGDYLVDQDAAEVMAKEAIDAVLDLEKMGLPFNRTPEGKIDQRRFGGHTRDHGKAPVRRSCYAADRTGHMILQTLYQNCVKHEVEFYNEFYVLDLVMGERDGKRVPAGVIAYELATGELHVFQAKSIVFATGGVGKVFKTTSNAHTLTGDGMGVAWRRGIPLEDMEFFQFHPTGLAGLGILLSEAARGEGAILRNSEGERFMERYAPTIKDLAPRDIVARSMANEVREGRGCGPNKDYVLLDLTHLEPAHIDAKLPDITEFARTYLGVEPYTEPVPVYPTAHYAMGGIPTNIEAEVLADNDTVIPGLYAAGEVACVSVHGSNRLGTNSLLDINVFGKRAGIAAAEYAQTAKFVDLPDNPETFTHDLIEDLRSAEGTERIAPIRKELQETMDANVQVFRTEATLKQALKDIAQLRERYARVSVQDKGKRFNLDLLEGIELGFLLELAEVITVAAMHRKESRGGHFREDFETRDDANFMHHTMAYLDPDADTDGTQGIRLDTKPVIVTRYQPMERKY</sequence>
<evidence type="ECO:0000256" key="11">
    <source>
        <dbReference type="ARBA" id="ARBA00023002"/>
    </source>
</evidence>
<accession>A0ABY8QPG1</accession>
<dbReference type="InterPro" id="IPR030664">
    <property type="entry name" value="SdhA/FrdA/AprA"/>
</dbReference>
<dbReference type="Gene3D" id="1.20.58.100">
    <property type="entry name" value="Fumarate reductase/succinate dehydrogenase flavoprotein-like, C-terminal domain"/>
    <property type="match status" value="1"/>
</dbReference>
<keyword evidence="8 15" id="KW-0285">Flavoprotein</keyword>
<protein>
    <recommendedName>
        <fullName evidence="6 14">Succinate dehydrogenase flavoprotein subunit</fullName>
        <ecNumber evidence="5 15">1.3.5.1</ecNumber>
    </recommendedName>
</protein>
<dbReference type="Pfam" id="PF02910">
    <property type="entry name" value="Succ_DH_flav_C"/>
    <property type="match status" value="1"/>
</dbReference>
<keyword evidence="16" id="KW-0175">Coiled coil</keyword>
<evidence type="ECO:0000256" key="5">
    <source>
        <dbReference type="ARBA" id="ARBA00012792"/>
    </source>
</evidence>
<evidence type="ECO:0000256" key="6">
    <source>
        <dbReference type="ARBA" id="ARBA00019965"/>
    </source>
</evidence>
<evidence type="ECO:0000256" key="14">
    <source>
        <dbReference type="NCBIfam" id="TIGR01816"/>
    </source>
</evidence>
<evidence type="ECO:0000313" key="20">
    <source>
        <dbReference type="Proteomes" id="UP001209083"/>
    </source>
</evidence>
<dbReference type="RefSeq" id="WP_349637632.1">
    <property type="nucleotide sequence ID" value="NZ_CP090958.1"/>
</dbReference>
<dbReference type="InterPro" id="IPR014006">
    <property type="entry name" value="Succ_Dhase_FrdA_Gneg"/>
</dbReference>
<comment type="subcellular location">
    <subcellularLocation>
        <location evidence="2">Membrane</location>
        <topology evidence="2">Peripheral membrane protein</topology>
    </subcellularLocation>
</comment>
<dbReference type="SUPFAM" id="SSF51905">
    <property type="entry name" value="FAD/NAD(P)-binding domain"/>
    <property type="match status" value="1"/>
</dbReference>
<dbReference type="EMBL" id="CP090958">
    <property type="protein sequence ID" value="WGW10849.1"/>
    <property type="molecule type" value="Genomic_DNA"/>
</dbReference>
<dbReference type="Gene3D" id="3.90.700.10">
    <property type="entry name" value="Succinate dehydrogenase/fumarate reductase flavoprotein, catalytic domain"/>
    <property type="match status" value="1"/>
</dbReference>
<evidence type="ECO:0000259" key="17">
    <source>
        <dbReference type="Pfam" id="PF00890"/>
    </source>
</evidence>
<dbReference type="NCBIfam" id="TIGR01812">
    <property type="entry name" value="sdhA_frdA_Gneg"/>
    <property type="match status" value="1"/>
</dbReference>
<evidence type="ECO:0000256" key="13">
    <source>
        <dbReference type="ARBA" id="ARBA00049220"/>
    </source>
</evidence>
<evidence type="ECO:0000256" key="9">
    <source>
        <dbReference type="ARBA" id="ARBA00022827"/>
    </source>
</evidence>
<dbReference type="PANTHER" id="PTHR11632:SF51">
    <property type="entry name" value="SUCCINATE DEHYDROGENASE [UBIQUINONE] FLAVOPROTEIN SUBUNIT, MITOCHONDRIAL"/>
    <property type="match status" value="1"/>
</dbReference>
<dbReference type="PIRSF" id="PIRSF000171">
    <property type="entry name" value="SDHA_APRA_LASPO"/>
    <property type="match status" value="1"/>
</dbReference>
<dbReference type="SUPFAM" id="SSF56425">
    <property type="entry name" value="Succinate dehydrogenase/fumarate reductase flavoprotein, catalytic domain"/>
    <property type="match status" value="1"/>
</dbReference>
<keyword evidence="11 15" id="KW-0560">Oxidoreductase</keyword>
<dbReference type="PANTHER" id="PTHR11632">
    <property type="entry name" value="SUCCINATE DEHYDROGENASE 2 FLAVOPROTEIN SUBUNIT"/>
    <property type="match status" value="1"/>
</dbReference>
<feature type="domain" description="FAD-dependent oxidoreductase 2 FAD-binding" evidence="17">
    <location>
        <begin position="7"/>
        <end position="400"/>
    </location>
</feature>
<keyword evidence="12 15" id="KW-0472">Membrane</keyword>
<evidence type="ECO:0000313" key="19">
    <source>
        <dbReference type="EMBL" id="WGW10849.1"/>
    </source>
</evidence>
<evidence type="ECO:0000256" key="2">
    <source>
        <dbReference type="ARBA" id="ARBA00004170"/>
    </source>
</evidence>
<comment type="similarity">
    <text evidence="4 15">Belongs to the FAD-dependent oxidoreductase 2 family. FRD/SDH subfamily.</text>
</comment>
<dbReference type="InterPro" id="IPR003953">
    <property type="entry name" value="FAD-dep_OxRdtase_2_FAD-bd"/>
</dbReference>
<dbReference type="NCBIfam" id="TIGR01816">
    <property type="entry name" value="sdhA_forward"/>
    <property type="match status" value="1"/>
</dbReference>
<evidence type="ECO:0000256" key="8">
    <source>
        <dbReference type="ARBA" id="ARBA00022630"/>
    </source>
</evidence>
<keyword evidence="7 15" id="KW-0813">Transport</keyword>
<evidence type="ECO:0000259" key="18">
    <source>
        <dbReference type="Pfam" id="PF02910"/>
    </source>
</evidence>
<gene>
    <name evidence="19" type="primary">sdhA</name>
    <name evidence="19" type="ORF">LWF01_12075</name>
</gene>
<dbReference type="PROSITE" id="PS00504">
    <property type="entry name" value="FRD_SDH_FAD_BINDING"/>
    <property type="match status" value="1"/>
</dbReference>
<evidence type="ECO:0000256" key="7">
    <source>
        <dbReference type="ARBA" id="ARBA00022448"/>
    </source>
</evidence>
<comment type="cofactor">
    <cofactor evidence="1 15">
        <name>FAD</name>
        <dbReference type="ChEBI" id="CHEBI:57692"/>
    </cofactor>
</comment>
<evidence type="ECO:0000256" key="15">
    <source>
        <dbReference type="RuleBase" id="RU362051"/>
    </source>
</evidence>
<feature type="coiled-coil region" evidence="16">
    <location>
        <begin position="467"/>
        <end position="494"/>
    </location>
</feature>
<dbReference type="InterPro" id="IPR015939">
    <property type="entry name" value="Fum_Rdtase/Succ_DH_flav-like_C"/>
</dbReference>
<dbReference type="PRINTS" id="PR00368">
    <property type="entry name" value="FADPNR"/>
</dbReference>
<comment type="pathway">
    <text evidence="3 15">Carbohydrate metabolism; tricarboxylic acid cycle; fumarate from succinate (bacterial route): step 1/1.</text>
</comment>
<keyword evidence="15" id="KW-0816">Tricarboxylic acid cycle</keyword>
<keyword evidence="10 15" id="KW-0249">Electron transport</keyword>